<sequence>MKYCPIVSWRTFIIIYIICLQISCAKDADLLSEYVINDTNAVEKGINFENAIKIPFDFDWSNIPDEYENQVLEINGAFDLKGQNIVLPVNVTLYFNEGHFENGTIDGDETFIYSDTGEPIVTDASFTGTYENEYVKPHWFGAVMDGVTDDRDAFVETLAYADSLGLRILIEKDIFLDVEETGTKSIFLEDNTWIEGVNDARIIVNNILSPAFYIALSKNVTITNLTFLYDQTYIANYGEDYVGFADAFLKNLQQLRDYLQNYKGVIYNGIFPKDKGFVSFYSMFLLEAAENVVFENVKYIAKGNTADTFIPFIIKMKEQYTANQTVGSISAPTSICRNIVLNNITVDGAIMGFQGIVDGFHVDNVNSYRYSDFQDVNGNYLGGFDGVNFDFPPPHLFYLNKDSSEDLTDFTTKNVNIYNVNDYGNYVGTLAVRGDVGVNIGYANSLKLTQQPENVHIENYKSFRRDGLGSFDGVTNGYFKNIYAESNIGLFNPLAKVSTLRLLLDHPLENVVFEDFTLKDIGESTEVMPLRPAYGNNMTLINVNLYVNEFKGSSTACYGFYGNNNTIRSSSVHIGEHSSSQTNRGIIFHDGPTMSTGANNTYDIKVYGWRSIDNDPFGLSTRMLFAKPENSNSNYAKLFDVSNNVLYEQVNEVNSITWIKTDTLDLGFGRSQISTMQLPKGFAIKSVKAEILETLDTNIKKVSIGRFNGSIDDLIPSISLNVNDETINFIENNEIESSNVMFVIYSDSDFKNKGELKVEFELKAEITN</sequence>
<keyword evidence="2" id="KW-1185">Reference proteome</keyword>
<organism evidence="1 2">
    <name type="scientific">Maribacter dokdonensis</name>
    <dbReference type="NCBI Taxonomy" id="320912"/>
    <lineage>
        <taxon>Bacteria</taxon>
        <taxon>Pseudomonadati</taxon>
        <taxon>Bacteroidota</taxon>
        <taxon>Flavobacteriia</taxon>
        <taxon>Flavobacteriales</taxon>
        <taxon>Flavobacteriaceae</taxon>
        <taxon>Maribacter</taxon>
    </lineage>
</organism>
<evidence type="ECO:0000313" key="2">
    <source>
        <dbReference type="Proteomes" id="UP000199574"/>
    </source>
</evidence>
<dbReference type="EMBL" id="LT629754">
    <property type="protein sequence ID" value="SDT19744.1"/>
    <property type="molecule type" value="Genomic_DNA"/>
</dbReference>
<gene>
    <name evidence="1" type="ORF">SAMN05192545_3003</name>
</gene>
<dbReference type="RefSeq" id="WP_091607248.1">
    <property type="nucleotide sequence ID" value="NZ_LT629754.1"/>
</dbReference>
<name>A0ABY0UUQ3_9FLAO</name>
<proteinExistence type="predicted"/>
<dbReference type="Proteomes" id="UP000199574">
    <property type="component" value="Chromosome I"/>
</dbReference>
<dbReference type="GeneID" id="90593465"/>
<protein>
    <submittedName>
        <fullName evidence="1">Uncharacterized protein</fullName>
    </submittedName>
</protein>
<accession>A0ABY0UUQ3</accession>
<reference evidence="1 2" key="1">
    <citation type="submission" date="2016-10" db="EMBL/GenBank/DDBJ databases">
        <authorList>
            <person name="Varghese N."/>
            <person name="Submissions S."/>
        </authorList>
    </citation>
    <scope>NUCLEOTIDE SEQUENCE [LARGE SCALE GENOMIC DNA]</scope>
    <source>
        <strain evidence="1 2">MAR_2009_60</strain>
    </source>
</reference>
<evidence type="ECO:0000313" key="1">
    <source>
        <dbReference type="EMBL" id="SDT19744.1"/>
    </source>
</evidence>